<evidence type="ECO:0000313" key="2">
    <source>
        <dbReference type="EMBL" id="RXH80573.1"/>
    </source>
</evidence>
<name>A0A498IH62_MALDO</name>
<dbReference type="AlphaFoldDB" id="A0A498IH62"/>
<dbReference type="Proteomes" id="UP000290289">
    <property type="component" value="Chromosome 12"/>
</dbReference>
<keyword evidence="1" id="KW-0472">Membrane</keyword>
<comment type="caution">
    <text evidence="2">The sequence shown here is derived from an EMBL/GenBank/DDBJ whole genome shotgun (WGS) entry which is preliminary data.</text>
</comment>
<evidence type="ECO:0000313" key="3">
    <source>
        <dbReference type="Proteomes" id="UP000290289"/>
    </source>
</evidence>
<evidence type="ECO:0000256" key="1">
    <source>
        <dbReference type="SAM" id="Phobius"/>
    </source>
</evidence>
<keyword evidence="1" id="KW-1133">Transmembrane helix</keyword>
<organism evidence="2 3">
    <name type="scientific">Malus domestica</name>
    <name type="common">Apple</name>
    <name type="synonym">Pyrus malus</name>
    <dbReference type="NCBI Taxonomy" id="3750"/>
    <lineage>
        <taxon>Eukaryota</taxon>
        <taxon>Viridiplantae</taxon>
        <taxon>Streptophyta</taxon>
        <taxon>Embryophyta</taxon>
        <taxon>Tracheophyta</taxon>
        <taxon>Spermatophyta</taxon>
        <taxon>Magnoliopsida</taxon>
        <taxon>eudicotyledons</taxon>
        <taxon>Gunneridae</taxon>
        <taxon>Pentapetalae</taxon>
        <taxon>rosids</taxon>
        <taxon>fabids</taxon>
        <taxon>Rosales</taxon>
        <taxon>Rosaceae</taxon>
        <taxon>Amygdaloideae</taxon>
        <taxon>Maleae</taxon>
        <taxon>Malus</taxon>
    </lineage>
</organism>
<proteinExistence type="predicted"/>
<reference evidence="2 3" key="1">
    <citation type="submission" date="2018-10" db="EMBL/GenBank/DDBJ databases">
        <title>A high-quality apple genome assembly.</title>
        <authorList>
            <person name="Hu J."/>
        </authorList>
    </citation>
    <scope>NUCLEOTIDE SEQUENCE [LARGE SCALE GENOMIC DNA]</scope>
    <source>
        <strain evidence="3">cv. HFTH1</strain>
        <tissue evidence="2">Young leaf</tissue>
    </source>
</reference>
<gene>
    <name evidence="2" type="ORF">DVH24_004487</name>
</gene>
<feature type="transmembrane region" description="Helical" evidence="1">
    <location>
        <begin position="47"/>
        <end position="66"/>
    </location>
</feature>
<accession>A0A498IH62</accession>
<dbReference type="EMBL" id="RDQH01000338">
    <property type="protein sequence ID" value="RXH80573.1"/>
    <property type="molecule type" value="Genomic_DNA"/>
</dbReference>
<protein>
    <submittedName>
        <fullName evidence="2">Uncharacterized protein</fullName>
    </submittedName>
</protein>
<sequence>MSIGFQISNSIHFVSLQKHQLPLTKAIESLMGHHHCCRREAPSSYPVLVFLAVVVVLLLLSSLISLRPGINLSPEELYTKNPESTSTSRSFAPRSLCDALIVQEVDDPVDVRWLGMWAGLLPGLGWVLAYQFHDGTALRGLFESLKEYCLQ</sequence>
<keyword evidence="3" id="KW-1185">Reference proteome</keyword>
<feature type="transmembrane region" description="Helical" evidence="1">
    <location>
        <begin position="114"/>
        <end position="132"/>
    </location>
</feature>
<keyword evidence="1" id="KW-0812">Transmembrane</keyword>